<keyword evidence="1" id="KW-1133">Transmembrane helix</keyword>
<dbReference type="AlphaFoldDB" id="A0A8J9UV99"/>
<feature type="non-terminal residue" evidence="2">
    <location>
        <position position="187"/>
    </location>
</feature>
<evidence type="ECO:0000313" key="3">
    <source>
        <dbReference type="Proteomes" id="UP000838878"/>
    </source>
</evidence>
<dbReference type="OrthoDB" id="7461624at2759"/>
<evidence type="ECO:0000313" key="2">
    <source>
        <dbReference type="EMBL" id="CAH0726753.1"/>
    </source>
</evidence>
<feature type="transmembrane region" description="Helical" evidence="1">
    <location>
        <begin position="89"/>
        <end position="109"/>
    </location>
</feature>
<gene>
    <name evidence="2" type="ORF">BINO364_LOCUS12180</name>
</gene>
<reference evidence="2" key="1">
    <citation type="submission" date="2021-12" db="EMBL/GenBank/DDBJ databases">
        <authorList>
            <person name="Martin H S."/>
        </authorList>
    </citation>
    <scope>NUCLEOTIDE SEQUENCE</scope>
</reference>
<organism evidence="2 3">
    <name type="scientific">Brenthis ino</name>
    <name type="common">lesser marbled fritillary</name>
    <dbReference type="NCBI Taxonomy" id="405034"/>
    <lineage>
        <taxon>Eukaryota</taxon>
        <taxon>Metazoa</taxon>
        <taxon>Ecdysozoa</taxon>
        <taxon>Arthropoda</taxon>
        <taxon>Hexapoda</taxon>
        <taxon>Insecta</taxon>
        <taxon>Pterygota</taxon>
        <taxon>Neoptera</taxon>
        <taxon>Endopterygota</taxon>
        <taxon>Lepidoptera</taxon>
        <taxon>Glossata</taxon>
        <taxon>Ditrysia</taxon>
        <taxon>Papilionoidea</taxon>
        <taxon>Nymphalidae</taxon>
        <taxon>Heliconiinae</taxon>
        <taxon>Argynnini</taxon>
        <taxon>Brenthis</taxon>
    </lineage>
</organism>
<proteinExistence type="predicted"/>
<protein>
    <submittedName>
        <fullName evidence="2">Uncharacterized protein</fullName>
    </submittedName>
</protein>
<dbReference type="EMBL" id="OV170226">
    <property type="protein sequence ID" value="CAH0726753.1"/>
    <property type="molecule type" value="Genomic_DNA"/>
</dbReference>
<keyword evidence="1" id="KW-0812">Transmembrane</keyword>
<feature type="transmembrane region" description="Helical" evidence="1">
    <location>
        <begin position="129"/>
        <end position="147"/>
    </location>
</feature>
<name>A0A8J9UV99_9NEOP</name>
<evidence type="ECO:0000256" key="1">
    <source>
        <dbReference type="SAM" id="Phobius"/>
    </source>
</evidence>
<feature type="transmembrane region" description="Helical" evidence="1">
    <location>
        <begin position="54"/>
        <end position="77"/>
    </location>
</feature>
<accession>A0A8J9UV99</accession>
<keyword evidence="1" id="KW-0472">Membrane</keyword>
<feature type="transmembrane region" description="Helical" evidence="1">
    <location>
        <begin position="12"/>
        <end position="34"/>
    </location>
</feature>
<keyword evidence="3" id="KW-1185">Reference proteome</keyword>
<dbReference type="Proteomes" id="UP000838878">
    <property type="component" value="Chromosome 6"/>
</dbReference>
<sequence>MSIKLSTCCLCFPLRTGLLVWGYFGLVISYLFVLHTLCRMTDILDGGERPVNTTFIYLSMSMASMVVHFMFYVLLIVGLHKKSKTLLEIFYGFSVIVMILTSTISSLYIPLQTYKLYPLVKFDIWQMVLMYSGIAVLLALLQLYLVVSVRSVISTLEEVKECSTLEPIEDLCVLHKYNPYKEYYEEC</sequence>